<protein>
    <submittedName>
        <fullName evidence="4">Shikimate dehydrogenase</fullName>
        <ecNumber evidence="4">1.1.1.25</ecNumber>
    </submittedName>
</protein>
<keyword evidence="5" id="KW-1185">Reference proteome</keyword>
<dbReference type="SUPFAM" id="SSF53223">
    <property type="entry name" value="Aminoacid dehydrogenase-like, N-terminal domain"/>
    <property type="match status" value="1"/>
</dbReference>
<dbReference type="EC" id="1.1.1.25" evidence="4"/>
<dbReference type="GO" id="GO:0004764">
    <property type="term" value="F:shikimate 3-dehydrogenase (NADP+) activity"/>
    <property type="evidence" value="ECO:0007669"/>
    <property type="project" value="UniProtKB-EC"/>
</dbReference>
<dbReference type="InterPro" id="IPR013708">
    <property type="entry name" value="Shikimate_DH-bd_N"/>
</dbReference>
<dbReference type="Proteomes" id="UP001611580">
    <property type="component" value="Unassembled WGS sequence"/>
</dbReference>
<evidence type="ECO:0000313" key="4">
    <source>
        <dbReference type="EMBL" id="MFI2489253.1"/>
    </source>
</evidence>
<name>A0ABW7XNZ3_9MICO</name>
<keyword evidence="2" id="KW-0028">Amino-acid biosynthesis</keyword>
<dbReference type="InterPro" id="IPR022893">
    <property type="entry name" value="Shikimate_DH_fam"/>
</dbReference>
<accession>A0ABW7XNZ3</accession>
<comment type="pathway">
    <text evidence="1">Metabolic intermediate biosynthesis; chorismate biosynthesis; chorismate from D-erythrose 4-phosphate and phosphoenolpyruvate: step 4/7.</text>
</comment>
<dbReference type="Pfam" id="PF08501">
    <property type="entry name" value="Shikimate_dh_N"/>
    <property type="match status" value="1"/>
</dbReference>
<dbReference type="CDD" id="cd01065">
    <property type="entry name" value="NAD_bind_Shikimate_DH"/>
    <property type="match status" value="1"/>
</dbReference>
<dbReference type="RefSeq" id="WP_397406343.1">
    <property type="nucleotide sequence ID" value="NZ_JBIRYI010000013.1"/>
</dbReference>
<sequence>MTGEYRVALLGNGIRASLSPALHMTEARHLGLGYEYRTVDLIDRPHVDLGAELRRLEDAGYAATNVTHPYKQAVLDHVTDLSPTVRHLGSANLVLFDDGRRTAHNTDRPGFRAALAGFLGDDGATGAVLQVGAGGAGLATVAALLDLGFDTVVVHDADPAAEATLLDRFSAGRPRLLPGDGGLDRWLPRVDGVVHATPVGMAEHPGVAFDVDRLAPSAWVAEVVYRPLETELLRRARARGLATLDGGGMAVGQAAESLRLITGLDPDTIRMHAHFHRLVTRRPGT</sequence>
<dbReference type="Gene3D" id="3.40.50.720">
    <property type="entry name" value="NAD(P)-binding Rossmann-like Domain"/>
    <property type="match status" value="1"/>
</dbReference>
<evidence type="ECO:0000256" key="1">
    <source>
        <dbReference type="ARBA" id="ARBA00004871"/>
    </source>
</evidence>
<dbReference type="PANTHER" id="PTHR21089">
    <property type="entry name" value="SHIKIMATE DEHYDROGENASE"/>
    <property type="match status" value="1"/>
</dbReference>
<evidence type="ECO:0000259" key="3">
    <source>
        <dbReference type="Pfam" id="PF08501"/>
    </source>
</evidence>
<reference evidence="4 5" key="1">
    <citation type="submission" date="2024-10" db="EMBL/GenBank/DDBJ databases">
        <title>The Natural Products Discovery Center: Release of the First 8490 Sequenced Strains for Exploring Actinobacteria Biosynthetic Diversity.</title>
        <authorList>
            <person name="Kalkreuter E."/>
            <person name="Kautsar S.A."/>
            <person name="Yang D."/>
            <person name="Bader C.D."/>
            <person name="Teijaro C.N."/>
            <person name="Fluegel L."/>
            <person name="Davis C.M."/>
            <person name="Simpson J.R."/>
            <person name="Lauterbach L."/>
            <person name="Steele A.D."/>
            <person name="Gui C."/>
            <person name="Meng S."/>
            <person name="Li G."/>
            <person name="Viehrig K."/>
            <person name="Ye F."/>
            <person name="Su P."/>
            <person name="Kiefer A.F."/>
            <person name="Nichols A."/>
            <person name="Cepeda A.J."/>
            <person name="Yan W."/>
            <person name="Fan B."/>
            <person name="Jiang Y."/>
            <person name="Adhikari A."/>
            <person name="Zheng C.-J."/>
            <person name="Schuster L."/>
            <person name="Cowan T.M."/>
            <person name="Smanski M.J."/>
            <person name="Chevrette M.G."/>
            <person name="De Carvalho L.P.S."/>
            <person name="Shen B."/>
        </authorList>
    </citation>
    <scope>NUCLEOTIDE SEQUENCE [LARGE SCALE GENOMIC DNA]</scope>
    <source>
        <strain evidence="4 5">NPDC019481</strain>
    </source>
</reference>
<evidence type="ECO:0000313" key="5">
    <source>
        <dbReference type="Proteomes" id="UP001611580"/>
    </source>
</evidence>
<dbReference type="Gene3D" id="3.40.50.10860">
    <property type="entry name" value="Leucine Dehydrogenase, chain A, domain 1"/>
    <property type="match status" value="1"/>
</dbReference>
<gene>
    <name evidence="4" type="ORF">ACH47X_20250</name>
</gene>
<comment type="caution">
    <text evidence="4">The sequence shown here is derived from an EMBL/GenBank/DDBJ whole genome shotgun (WGS) entry which is preliminary data.</text>
</comment>
<dbReference type="InterPro" id="IPR046346">
    <property type="entry name" value="Aminoacid_DH-like_N_sf"/>
</dbReference>
<keyword evidence="2" id="KW-0057">Aromatic amino acid biosynthesis</keyword>
<dbReference type="EMBL" id="JBIRYI010000013">
    <property type="protein sequence ID" value="MFI2489253.1"/>
    <property type="molecule type" value="Genomic_DNA"/>
</dbReference>
<organism evidence="4 5">
    <name type="scientific">Promicromonospora kroppenstedtii</name>
    <dbReference type="NCBI Taxonomy" id="440482"/>
    <lineage>
        <taxon>Bacteria</taxon>
        <taxon>Bacillati</taxon>
        <taxon>Actinomycetota</taxon>
        <taxon>Actinomycetes</taxon>
        <taxon>Micrococcales</taxon>
        <taxon>Promicromonosporaceae</taxon>
        <taxon>Promicromonospora</taxon>
    </lineage>
</organism>
<dbReference type="NCBIfam" id="NF009201">
    <property type="entry name" value="PRK12549.1"/>
    <property type="match status" value="1"/>
</dbReference>
<dbReference type="SUPFAM" id="SSF51735">
    <property type="entry name" value="NAD(P)-binding Rossmann-fold domains"/>
    <property type="match status" value="1"/>
</dbReference>
<dbReference type="PANTHER" id="PTHR21089:SF1">
    <property type="entry name" value="BIFUNCTIONAL 3-DEHYDROQUINATE DEHYDRATASE_SHIKIMATE DEHYDROGENASE, CHLOROPLASTIC"/>
    <property type="match status" value="1"/>
</dbReference>
<proteinExistence type="predicted"/>
<evidence type="ECO:0000256" key="2">
    <source>
        <dbReference type="ARBA" id="ARBA00023141"/>
    </source>
</evidence>
<keyword evidence="4" id="KW-0560">Oxidoreductase</keyword>
<dbReference type="InterPro" id="IPR036291">
    <property type="entry name" value="NAD(P)-bd_dom_sf"/>
</dbReference>
<feature type="domain" description="Shikimate dehydrogenase substrate binding N-terminal" evidence="3">
    <location>
        <begin position="9"/>
        <end position="94"/>
    </location>
</feature>